<dbReference type="GO" id="GO:0005739">
    <property type="term" value="C:mitochondrion"/>
    <property type="evidence" value="ECO:0007669"/>
    <property type="project" value="UniProtKB-SubCell"/>
</dbReference>
<accession>A0AAD9L6Z0</accession>
<evidence type="ECO:0000256" key="6">
    <source>
        <dbReference type="ARBA" id="ARBA00022807"/>
    </source>
</evidence>
<dbReference type="EC" id="3.4.22.40" evidence="2 9"/>
<evidence type="ECO:0000256" key="2">
    <source>
        <dbReference type="ARBA" id="ARBA00012465"/>
    </source>
</evidence>
<dbReference type="Gene3D" id="3.90.70.10">
    <property type="entry name" value="Cysteine proteinases"/>
    <property type="match status" value="1"/>
</dbReference>
<evidence type="ECO:0000256" key="4">
    <source>
        <dbReference type="ARBA" id="ARBA00022670"/>
    </source>
</evidence>
<dbReference type="PANTHER" id="PTHR10363:SF2">
    <property type="entry name" value="BLEOMYCIN HYDROLASE"/>
    <property type="match status" value="1"/>
</dbReference>
<protein>
    <recommendedName>
        <fullName evidence="3 9">Cysteine proteinase 1, mitochondrial</fullName>
        <ecNumber evidence="2 9">3.4.22.40</ecNumber>
    </recommendedName>
</protein>
<comment type="function">
    <text evidence="9">Has aminopeptidase activity, shortening substrate peptides sequentially by 1 amino acid. Has bleomycin hydrolase activity, which can protect the cell from the toxic effects of bleomycin. Has homocysteine-thiolactonase activity, protecting the cell against homocysteine toxicity.</text>
</comment>
<dbReference type="SUPFAM" id="SSF54001">
    <property type="entry name" value="Cysteine proteinases"/>
    <property type="match status" value="1"/>
</dbReference>
<dbReference type="AlphaFoldDB" id="A0AAD9L6Z0"/>
<dbReference type="InterPro" id="IPR038765">
    <property type="entry name" value="Papain-like_cys_pep_sf"/>
</dbReference>
<evidence type="ECO:0000256" key="11">
    <source>
        <dbReference type="SAM" id="MobiDB-lite"/>
    </source>
</evidence>
<keyword evidence="9" id="KW-0496">Mitochondrion</keyword>
<evidence type="ECO:0000313" key="12">
    <source>
        <dbReference type="EMBL" id="KAK1925478.1"/>
    </source>
</evidence>
<reference evidence="12" key="1">
    <citation type="submission" date="2023-02" db="EMBL/GenBank/DDBJ databases">
        <title>Identification and recombinant expression of a fungal hydrolase from Papiliotrema laurentii that hydrolyzes apple cutin and clears colloidal polyester polyurethane.</title>
        <authorList>
            <consortium name="DOE Joint Genome Institute"/>
            <person name="Roman V.A."/>
            <person name="Bojanowski C."/>
            <person name="Crable B.R."/>
            <person name="Wagner D.N."/>
            <person name="Hung C.S."/>
            <person name="Nadeau L.J."/>
            <person name="Schratz L."/>
            <person name="Haridas S."/>
            <person name="Pangilinan J."/>
            <person name="Lipzen A."/>
            <person name="Na H."/>
            <person name="Yan M."/>
            <person name="Ng V."/>
            <person name="Grigoriev I.V."/>
            <person name="Spatafora J.W."/>
            <person name="Barlow D."/>
            <person name="Biffinger J."/>
            <person name="Kelley-Loughnane N."/>
            <person name="Varaljay V.A."/>
            <person name="Crookes-Goodson W.J."/>
        </authorList>
    </citation>
    <scope>NUCLEOTIDE SEQUENCE</scope>
    <source>
        <strain evidence="12">5307AH</strain>
    </source>
</reference>
<keyword evidence="5 9" id="KW-0378">Hydrolase</keyword>
<evidence type="ECO:0000313" key="13">
    <source>
        <dbReference type="Proteomes" id="UP001182556"/>
    </source>
</evidence>
<proteinExistence type="inferred from homology"/>
<evidence type="ECO:0000256" key="10">
    <source>
        <dbReference type="PIRSR" id="PIRSR005700-1"/>
    </source>
</evidence>
<keyword evidence="6 9" id="KW-0788">Thiol protease</keyword>
<sequence length="497" mass="55830">MGTAPSKPATTSPAKANTAEAVNEKQAFTAHPPESTSDEPTLGSSLTIDALDVWSRNFESDPTLALSRLVLSHSDPIQSLASRKALIRDEKVFNLPLKGLGPNGEYPGPRVNQASSGRCWLFATTNVLRYNVIEKLNLGEFQLSQSYLFFYDKLEKANYYLENVLDTLDEDLDSRLITYLNDAPVNDGGQWDMAVNLLEKYGAIPQKLYPESYSSAASSRLGSILTTKLREYSLRLRKDPKNARKLKARFLGEVYNTLSIALGTPPKPDETITWEYNDKDNKFHSWTGTPKEFYAQFGKRKHMDPKDSFSLINDPRNKYETLYTIDRLGNVWGGRPVLYVNAPTEALEDAVIAGIKANTPLFFGCDVGKASNTTAGVMDTDLYDIKAAYGYSLNMTKAERLMTGESAMTHAMVITAVHLDDKGRPVRYKVENSWSDTAGEKGWFMMTADWFRENVFQVVIPRSVVDAKWTKVYDAGHPVVLPPWDPMVSWQRWLLRV</sequence>
<dbReference type="InterPro" id="IPR000169">
    <property type="entry name" value="Pept_cys_AS"/>
</dbReference>
<organism evidence="12 13">
    <name type="scientific">Papiliotrema laurentii</name>
    <name type="common">Cryptococcus laurentii</name>
    <dbReference type="NCBI Taxonomy" id="5418"/>
    <lineage>
        <taxon>Eukaryota</taxon>
        <taxon>Fungi</taxon>
        <taxon>Dikarya</taxon>
        <taxon>Basidiomycota</taxon>
        <taxon>Agaricomycotina</taxon>
        <taxon>Tremellomycetes</taxon>
        <taxon>Tremellales</taxon>
        <taxon>Rhynchogastremaceae</taxon>
        <taxon>Papiliotrema</taxon>
    </lineage>
</organism>
<feature type="region of interest" description="Disordered" evidence="11">
    <location>
        <begin position="1"/>
        <end position="43"/>
    </location>
</feature>
<keyword evidence="9" id="KW-0963">Cytoplasm</keyword>
<evidence type="ECO:0000256" key="9">
    <source>
        <dbReference type="PIRNR" id="PIRNR005700"/>
    </source>
</evidence>
<comment type="subcellular location">
    <subcellularLocation>
        <location evidence="9">Mitochondrion</location>
    </subcellularLocation>
    <subcellularLocation>
        <location evidence="9">Cytoplasm</location>
    </subcellularLocation>
</comment>
<dbReference type="GO" id="GO:0006508">
    <property type="term" value="P:proteolysis"/>
    <property type="evidence" value="ECO:0007669"/>
    <property type="project" value="UniProtKB-KW"/>
</dbReference>
<keyword evidence="4 9" id="KW-0645">Protease</keyword>
<evidence type="ECO:0000256" key="3">
    <source>
        <dbReference type="ARBA" id="ARBA00016900"/>
    </source>
</evidence>
<evidence type="ECO:0000256" key="7">
    <source>
        <dbReference type="ARBA" id="ARBA00025347"/>
    </source>
</evidence>
<feature type="active site" evidence="10">
    <location>
        <position position="410"/>
    </location>
</feature>
<comment type="catalytic activity">
    <reaction evidence="1 9">
        <text>Inactivates bleomycin B2 (a cytotoxic glycometallopeptide) by hydrolysis of a carboxyamide bond of beta-aminoalanine, but also shows general aminopeptidase activity. The specificity varies somewhat with source, but amino acid arylamides of Met, Leu and Ala are preferred.</text>
        <dbReference type="EC" id="3.4.22.40"/>
    </reaction>
</comment>
<dbReference type="Pfam" id="PF03051">
    <property type="entry name" value="Peptidase_C1_2"/>
    <property type="match status" value="1"/>
</dbReference>
<comment type="function">
    <text evidence="7">The normal physiological role of the enzyme is unknown, but it is not essential for the viability of yeast cells. Has aminopeptidase activity, shortening substrate peptides sequentially by 1 amino acid. Has bleomycin hydrolase activity, which can protect the cell from the toxic effects of bleomycin. Has homocysteine-thiolactonase activity, protecting the cell against homocysteine toxicity. Acts as a repressor in the GAL4 regulatory system, but this does not require either the peptidase or nucleic acid-binding activities.</text>
</comment>
<comment type="similarity">
    <text evidence="9">Belongs to the peptidase C1 family.</text>
</comment>
<evidence type="ECO:0000256" key="1">
    <source>
        <dbReference type="ARBA" id="ARBA00000423"/>
    </source>
</evidence>
<feature type="active site" evidence="10">
    <location>
        <position position="432"/>
    </location>
</feature>
<comment type="caution">
    <text evidence="12">The sequence shown here is derived from an EMBL/GenBank/DDBJ whole genome shotgun (WGS) entry which is preliminary data.</text>
</comment>
<feature type="active site" evidence="10">
    <location>
        <position position="119"/>
    </location>
</feature>
<feature type="compositionally biased region" description="Polar residues" evidence="11">
    <location>
        <begin position="34"/>
        <end position="43"/>
    </location>
</feature>
<dbReference type="EMBL" id="JAODAN010000003">
    <property type="protein sequence ID" value="KAK1925478.1"/>
    <property type="molecule type" value="Genomic_DNA"/>
</dbReference>
<name>A0AAD9L6Z0_PAPLA</name>
<dbReference type="GO" id="GO:0070005">
    <property type="term" value="F:cysteine-type aminopeptidase activity"/>
    <property type="evidence" value="ECO:0007669"/>
    <property type="project" value="InterPro"/>
</dbReference>
<keyword evidence="13" id="KW-1185">Reference proteome</keyword>
<dbReference type="GO" id="GO:0004197">
    <property type="term" value="F:cysteine-type endopeptidase activity"/>
    <property type="evidence" value="ECO:0007669"/>
    <property type="project" value="UniProtKB-EC"/>
</dbReference>
<evidence type="ECO:0000256" key="5">
    <source>
        <dbReference type="ARBA" id="ARBA00022801"/>
    </source>
</evidence>
<dbReference type="GO" id="GO:0043418">
    <property type="term" value="P:homocysteine catabolic process"/>
    <property type="evidence" value="ECO:0007669"/>
    <property type="project" value="TreeGrafter"/>
</dbReference>
<gene>
    <name evidence="12" type="ORF">DB88DRAFT_523409</name>
</gene>
<dbReference type="CDD" id="cd00585">
    <property type="entry name" value="Peptidase_C1B"/>
    <property type="match status" value="1"/>
</dbReference>
<comment type="subunit">
    <text evidence="8">Homohexamer. Binds to nucleic acids. Binds single-stranded DNA and RNA with higher affinity than double-stranded DNA.</text>
</comment>
<dbReference type="GO" id="GO:0009636">
    <property type="term" value="P:response to toxic substance"/>
    <property type="evidence" value="ECO:0007669"/>
    <property type="project" value="TreeGrafter"/>
</dbReference>
<dbReference type="PROSITE" id="PS00139">
    <property type="entry name" value="THIOL_PROTEASE_CYS"/>
    <property type="match status" value="1"/>
</dbReference>
<dbReference type="PIRSF" id="PIRSF005700">
    <property type="entry name" value="PepC"/>
    <property type="match status" value="1"/>
</dbReference>
<dbReference type="PANTHER" id="PTHR10363">
    <property type="entry name" value="BLEOMYCIN HYDROLASE"/>
    <property type="match status" value="1"/>
</dbReference>
<dbReference type="InterPro" id="IPR004134">
    <property type="entry name" value="Peptidase_C1B"/>
</dbReference>
<evidence type="ECO:0000256" key="8">
    <source>
        <dbReference type="ARBA" id="ARBA00026080"/>
    </source>
</evidence>
<dbReference type="Proteomes" id="UP001182556">
    <property type="component" value="Unassembled WGS sequence"/>
</dbReference>